<feature type="compositionally biased region" description="Low complexity" evidence="1">
    <location>
        <begin position="107"/>
        <end position="150"/>
    </location>
</feature>
<evidence type="ECO:0000313" key="3">
    <source>
        <dbReference type="EMBL" id="XBH19893.1"/>
    </source>
</evidence>
<gene>
    <name evidence="3" type="ORF">P8935_11370</name>
</gene>
<proteinExistence type="predicted"/>
<feature type="region of interest" description="Disordered" evidence="1">
    <location>
        <begin position="107"/>
        <end position="171"/>
    </location>
</feature>
<protein>
    <submittedName>
        <fullName evidence="3">Outer membrane beta-barrel protein</fullName>
    </submittedName>
</protein>
<sequence>MKSTFRLALTLSLLMACSPISGLAQMAGATSPSSESRTSDDSAVDKGSTSSPATTTKQELRPGVEQKIDLLQKQIDELQSELMAVRASAHADADSSALKTAENTLIAGSNSSTSSGSTLGAAPASSSASPGFSSSIAGQQPAPAAEAAAPVKEISAQTTTKGEPFEGDWTWLNSNGHASDSPMATKYFTPEFRADANYTLDYNHPKDDSLGGSTETFRSDEWQLEQISIGGDIHIDNVRGRILTMDGLFATTTPRNDATPSRGQWDLSNAYKYVSEAWGGYHWDVAHGLNVDAGIFVSYIGLFSYYNFDNWTYQPSFVSSNTPWFFNGLRIQYFPTKKLKIEPWIINGWQSYARANGKPGLGGQILWRPKPYLDFVWNNYGLGEDVIGQPGRSRVHADYSAQVKVYDNPSKLLDKIAFTVTGDLGCEYGGGPALGTYDPKGNSPEMGSNSTYAGGVNCHSSKNGRPKQDFVGWMMYNRYWFKKDLYAVTLGGGQMSNPGRYLTLLPPINGATAFSGTPYFTENPGDRAQMHDGTITFDYMPSQFITFRLEEGYRYSDVPYWTGRGGITPPGGNNGFPTQYACASGANSGFGYGSLAAAELACGAGANAGTSSGLNSIWWPDLRTNQTVSTIAIMVRF</sequence>
<dbReference type="InterPro" id="IPR011486">
    <property type="entry name" value="BBP2"/>
</dbReference>
<dbReference type="EMBL" id="CP121196">
    <property type="protein sequence ID" value="XBH19893.1"/>
    <property type="molecule type" value="Genomic_DNA"/>
</dbReference>
<organism evidence="3">
    <name type="scientific">Telmatobacter sp. DSM 110680</name>
    <dbReference type="NCBI Taxonomy" id="3036704"/>
    <lineage>
        <taxon>Bacteria</taxon>
        <taxon>Pseudomonadati</taxon>
        <taxon>Acidobacteriota</taxon>
        <taxon>Terriglobia</taxon>
        <taxon>Terriglobales</taxon>
        <taxon>Acidobacteriaceae</taxon>
        <taxon>Telmatobacter</taxon>
    </lineage>
</organism>
<feature type="compositionally biased region" description="Polar residues" evidence="1">
    <location>
        <begin position="47"/>
        <end position="57"/>
    </location>
</feature>
<keyword evidence="2" id="KW-0732">Signal</keyword>
<feature type="chain" id="PRO_5043885017" evidence="2">
    <location>
        <begin position="27"/>
        <end position="637"/>
    </location>
</feature>
<evidence type="ECO:0000256" key="2">
    <source>
        <dbReference type="SAM" id="SignalP"/>
    </source>
</evidence>
<reference evidence="3" key="1">
    <citation type="submission" date="2023-03" db="EMBL/GenBank/DDBJ databases">
        <title>Edaphobacter sp.</title>
        <authorList>
            <person name="Huber K.J."/>
            <person name="Papendorf J."/>
            <person name="Pilke C."/>
            <person name="Bunk B."/>
            <person name="Sproeer C."/>
            <person name="Pester M."/>
        </authorList>
    </citation>
    <scope>NUCLEOTIDE SEQUENCE</scope>
    <source>
        <strain evidence="3">DSM 110680</strain>
    </source>
</reference>
<dbReference type="PROSITE" id="PS51257">
    <property type="entry name" value="PROKAR_LIPOPROTEIN"/>
    <property type="match status" value="1"/>
</dbReference>
<dbReference type="Pfam" id="PF07642">
    <property type="entry name" value="BBP2"/>
    <property type="match status" value="1"/>
</dbReference>
<feature type="signal peptide" evidence="2">
    <location>
        <begin position="1"/>
        <end position="26"/>
    </location>
</feature>
<dbReference type="RefSeq" id="WP_348265115.1">
    <property type="nucleotide sequence ID" value="NZ_CP121196.1"/>
</dbReference>
<feature type="region of interest" description="Disordered" evidence="1">
    <location>
        <begin position="25"/>
        <end position="64"/>
    </location>
</feature>
<name>A0AAU7DRN3_9BACT</name>
<accession>A0AAU7DRN3</accession>
<evidence type="ECO:0000256" key="1">
    <source>
        <dbReference type="SAM" id="MobiDB-lite"/>
    </source>
</evidence>
<dbReference type="AlphaFoldDB" id="A0AAU7DRN3"/>